<dbReference type="InterPro" id="IPR002504">
    <property type="entry name" value="NADK"/>
</dbReference>
<dbReference type="Pfam" id="PF01513">
    <property type="entry name" value="NAD_kinase"/>
    <property type="match status" value="1"/>
</dbReference>
<accession>A0ABU3NRZ3</accession>
<comment type="catalytic activity">
    <reaction evidence="5 6">
        <text>NAD(+) + ATP = ADP + NADP(+) + H(+)</text>
        <dbReference type="Rhea" id="RHEA:18629"/>
        <dbReference type="ChEBI" id="CHEBI:15378"/>
        <dbReference type="ChEBI" id="CHEBI:30616"/>
        <dbReference type="ChEBI" id="CHEBI:57540"/>
        <dbReference type="ChEBI" id="CHEBI:58349"/>
        <dbReference type="ChEBI" id="CHEBI:456216"/>
        <dbReference type="EC" id="2.7.1.23"/>
    </reaction>
</comment>
<feature type="binding site" evidence="6">
    <location>
        <begin position="141"/>
        <end position="142"/>
    </location>
    <ligand>
        <name>NAD(+)</name>
        <dbReference type="ChEBI" id="CHEBI:57540"/>
    </ligand>
</feature>
<feature type="binding site" evidence="6">
    <location>
        <position position="240"/>
    </location>
    <ligand>
        <name>NAD(+)</name>
        <dbReference type="ChEBI" id="CHEBI:57540"/>
    </ligand>
</feature>
<comment type="caution">
    <text evidence="6">Lacks conserved residue(s) required for the propagation of feature annotation.</text>
</comment>
<evidence type="ECO:0000256" key="1">
    <source>
        <dbReference type="ARBA" id="ARBA00022679"/>
    </source>
</evidence>
<dbReference type="Pfam" id="PF20143">
    <property type="entry name" value="NAD_kinase_C"/>
    <property type="match status" value="1"/>
</dbReference>
<dbReference type="Gene3D" id="2.60.200.30">
    <property type="entry name" value="Probable inorganic polyphosphate/atp-NAD kinase, domain 2"/>
    <property type="match status" value="1"/>
</dbReference>
<comment type="similarity">
    <text evidence="6">Belongs to the NAD kinase family.</text>
</comment>
<dbReference type="PANTHER" id="PTHR20275:SF0">
    <property type="entry name" value="NAD KINASE"/>
    <property type="match status" value="1"/>
</dbReference>
<keyword evidence="1 6" id="KW-0808">Transferase</keyword>
<dbReference type="EC" id="2.7.1.23" evidence="6"/>
<dbReference type="InterPro" id="IPR016064">
    <property type="entry name" value="NAD/diacylglycerol_kinase_sf"/>
</dbReference>
<feature type="binding site" evidence="6">
    <location>
        <position position="72"/>
    </location>
    <ligand>
        <name>NAD(+)</name>
        <dbReference type="ChEBI" id="CHEBI:57540"/>
    </ligand>
</feature>
<evidence type="ECO:0000313" key="8">
    <source>
        <dbReference type="Proteomes" id="UP001254165"/>
    </source>
</evidence>
<dbReference type="InterPro" id="IPR017437">
    <property type="entry name" value="ATP-NAD_kinase_PpnK-typ_C"/>
</dbReference>
<dbReference type="HAMAP" id="MF_00361">
    <property type="entry name" value="NAD_kinase"/>
    <property type="match status" value="1"/>
</dbReference>
<sequence length="289" mass="31710">MSSPHPLPQRFAIGYHPTMAEAPLVAEAVQQFLERQGYAVVICAPLPSLRQHLQAGQADVLIALGGDGTMLRAGHVCAPLHIPVLGINLGRFGFLMEVRQDEWPRRLPLLLSGQYWLEERMMLTASHLRGEQVLGEWSVLNEVVVCRGQIVRPVRLTATVDGYPLSTYIADGLIVATPTGSTAYALAVGGPIMPPELRSILIVAVAPHLSMDRAVILPPESVVTVTVQSSHQAVMSVDGQPPLPLENDDVVRVQANHNTVQFIRFQDRGYFYRNINAYMELNPAAMDNE</sequence>
<evidence type="ECO:0000256" key="2">
    <source>
        <dbReference type="ARBA" id="ARBA00022777"/>
    </source>
</evidence>
<comment type="cofactor">
    <cofactor evidence="6">
        <name>a divalent metal cation</name>
        <dbReference type="ChEBI" id="CHEBI:60240"/>
    </cofactor>
</comment>
<evidence type="ECO:0000256" key="5">
    <source>
        <dbReference type="ARBA" id="ARBA00047925"/>
    </source>
</evidence>
<feature type="binding site" evidence="6">
    <location>
        <position position="171"/>
    </location>
    <ligand>
        <name>NAD(+)</name>
        <dbReference type="ChEBI" id="CHEBI:57540"/>
    </ligand>
</feature>
<gene>
    <name evidence="6" type="primary">nadK</name>
    <name evidence="7" type="ORF">QYE77_10120</name>
</gene>
<dbReference type="Gene3D" id="3.40.50.10330">
    <property type="entry name" value="Probable inorganic polyphosphate/atp-NAD kinase, domain 1"/>
    <property type="match status" value="1"/>
</dbReference>
<feature type="binding site" evidence="6">
    <location>
        <begin position="67"/>
        <end position="68"/>
    </location>
    <ligand>
        <name>NAD(+)</name>
        <dbReference type="ChEBI" id="CHEBI:57540"/>
    </ligand>
</feature>
<comment type="caution">
    <text evidence="7">The sequence shown here is derived from an EMBL/GenBank/DDBJ whole genome shotgun (WGS) entry which is preliminary data.</text>
</comment>
<dbReference type="SUPFAM" id="SSF111331">
    <property type="entry name" value="NAD kinase/diacylglycerol kinase-like"/>
    <property type="match status" value="1"/>
</dbReference>
<keyword evidence="8" id="KW-1185">Reference proteome</keyword>
<organism evidence="7 8">
    <name type="scientific">Thermanaerothrix solaris</name>
    <dbReference type="NCBI Taxonomy" id="3058434"/>
    <lineage>
        <taxon>Bacteria</taxon>
        <taxon>Bacillati</taxon>
        <taxon>Chloroflexota</taxon>
        <taxon>Anaerolineae</taxon>
        <taxon>Anaerolineales</taxon>
        <taxon>Anaerolineaceae</taxon>
        <taxon>Thermanaerothrix</taxon>
    </lineage>
</organism>
<dbReference type="EMBL" id="JAUHMF010000002">
    <property type="protein sequence ID" value="MDT8898626.1"/>
    <property type="molecule type" value="Genomic_DNA"/>
</dbReference>
<keyword evidence="6" id="KW-0067">ATP-binding</keyword>
<evidence type="ECO:0000313" key="7">
    <source>
        <dbReference type="EMBL" id="MDT8898626.1"/>
    </source>
</evidence>
<dbReference type="Proteomes" id="UP001254165">
    <property type="component" value="Unassembled WGS sequence"/>
</dbReference>
<evidence type="ECO:0000256" key="3">
    <source>
        <dbReference type="ARBA" id="ARBA00022857"/>
    </source>
</evidence>
<keyword evidence="4 6" id="KW-0520">NAD</keyword>
<feature type="binding site" evidence="6">
    <location>
        <position position="152"/>
    </location>
    <ligand>
        <name>NAD(+)</name>
        <dbReference type="ChEBI" id="CHEBI:57540"/>
    </ligand>
</feature>
<feature type="binding site" evidence="6">
    <location>
        <position position="206"/>
    </location>
    <ligand>
        <name>NAD(+)</name>
        <dbReference type="ChEBI" id="CHEBI:57540"/>
    </ligand>
</feature>
<comment type="subcellular location">
    <subcellularLocation>
        <location evidence="6">Cytoplasm</location>
    </subcellularLocation>
</comment>
<keyword evidence="2 6" id="KW-0418">Kinase</keyword>
<keyword evidence="6" id="KW-0547">Nucleotide-binding</keyword>
<dbReference type="InterPro" id="IPR017438">
    <property type="entry name" value="ATP-NAD_kinase_N"/>
</dbReference>
<dbReference type="PANTHER" id="PTHR20275">
    <property type="entry name" value="NAD KINASE"/>
    <property type="match status" value="1"/>
</dbReference>
<comment type="function">
    <text evidence="6">Involved in the regulation of the intracellular balance of NAD and NADP, and is a key enzyme in the biosynthesis of NADP. Catalyzes specifically the phosphorylation on 2'-hydroxyl of the adenosine moiety of NAD to yield NADP.</text>
</comment>
<protein>
    <recommendedName>
        <fullName evidence="6">NAD kinase</fullName>
        <ecNumber evidence="6">2.7.1.23</ecNumber>
    </recommendedName>
    <alternativeName>
        <fullName evidence="6">ATP-dependent NAD kinase</fullName>
    </alternativeName>
</protein>
<dbReference type="GO" id="GO:0016301">
    <property type="term" value="F:kinase activity"/>
    <property type="evidence" value="ECO:0007669"/>
    <property type="project" value="UniProtKB-KW"/>
</dbReference>
<keyword evidence="3 6" id="KW-0521">NADP</keyword>
<name>A0ABU3NRZ3_9CHLR</name>
<reference evidence="7 8" key="1">
    <citation type="submission" date="2023-07" db="EMBL/GenBank/DDBJ databases">
        <title>Novel species of Thermanaerothrix with wide hydrolytic capabilities.</title>
        <authorList>
            <person name="Zayulina K.S."/>
            <person name="Podosokorskaya O.A."/>
            <person name="Elcheninov A.G."/>
        </authorList>
    </citation>
    <scope>NUCLEOTIDE SEQUENCE [LARGE SCALE GENOMIC DNA]</scope>
    <source>
        <strain evidence="7 8">4228-RoL</strain>
    </source>
</reference>
<dbReference type="RefSeq" id="WP_315625289.1">
    <property type="nucleotide sequence ID" value="NZ_JAUHMF010000002.1"/>
</dbReference>
<evidence type="ECO:0000256" key="4">
    <source>
        <dbReference type="ARBA" id="ARBA00023027"/>
    </source>
</evidence>
<keyword evidence="6" id="KW-0963">Cytoplasm</keyword>
<proteinExistence type="inferred from homology"/>
<evidence type="ECO:0000256" key="6">
    <source>
        <dbReference type="HAMAP-Rule" id="MF_00361"/>
    </source>
</evidence>
<feature type="active site" description="Proton acceptor" evidence="6">
    <location>
        <position position="67"/>
    </location>
</feature>